<keyword evidence="2" id="KW-1185">Reference proteome</keyword>
<dbReference type="Pfam" id="PF13814">
    <property type="entry name" value="Replic_Relax"/>
    <property type="match status" value="1"/>
</dbReference>
<gene>
    <name evidence="1" type="ORF">GCM10019016_127070</name>
</gene>
<dbReference type="Proteomes" id="UP001501455">
    <property type="component" value="Unassembled WGS sequence"/>
</dbReference>
<name>A0ABP6UGI4_9ACTN</name>
<dbReference type="InterPro" id="IPR025855">
    <property type="entry name" value="Replic_Relax"/>
</dbReference>
<dbReference type="EMBL" id="BAAAXF010000083">
    <property type="protein sequence ID" value="GAA3505594.1"/>
    <property type="molecule type" value="Genomic_DNA"/>
</dbReference>
<proteinExistence type="predicted"/>
<evidence type="ECO:0000313" key="1">
    <source>
        <dbReference type="EMBL" id="GAA3505594.1"/>
    </source>
</evidence>
<sequence>MLPGSDRSPTHAWYLTPDGARLTRDLPVLRGRPPYPITSTTAASLKTAHTLTVVRAHLAFAADARRLGHEHGPWDWTPEVSHAMGDGERVVADAVLYYTVVRGEQRRKLRAFVEVDRATMSGERLAVKLIAYARLHRYEAQPAGRRGRAAAEPGWMRWYPVFPRVLFVLTGASRSRLEGRISDLRAMAAQHPLVAALAQEVALGAAVLEDLEQHGPAQTVWTPLTGGTPRPWIDL</sequence>
<accession>A0ABP6UGI4</accession>
<protein>
    <submittedName>
        <fullName evidence="1">Replication-relaxation family protein</fullName>
    </submittedName>
</protein>
<comment type="caution">
    <text evidence="1">The sequence shown here is derived from an EMBL/GenBank/DDBJ whole genome shotgun (WGS) entry which is preliminary data.</text>
</comment>
<reference evidence="2" key="1">
    <citation type="journal article" date="2019" name="Int. J. Syst. Evol. Microbiol.">
        <title>The Global Catalogue of Microorganisms (GCM) 10K type strain sequencing project: providing services to taxonomists for standard genome sequencing and annotation.</title>
        <authorList>
            <consortium name="The Broad Institute Genomics Platform"/>
            <consortium name="The Broad Institute Genome Sequencing Center for Infectious Disease"/>
            <person name="Wu L."/>
            <person name="Ma J."/>
        </authorList>
    </citation>
    <scope>NUCLEOTIDE SEQUENCE [LARGE SCALE GENOMIC DNA]</scope>
    <source>
        <strain evidence="2">JCM 4816</strain>
    </source>
</reference>
<evidence type="ECO:0000313" key="2">
    <source>
        <dbReference type="Proteomes" id="UP001501455"/>
    </source>
</evidence>
<organism evidence="1 2">
    <name type="scientific">Streptomyces prasinosporus</name>
    <dbReference type="NCBI Taxonomy" id="68256"/>
    <lineage>
        <taxon>Bacteria</taxon>
        <taxon>Bacillati</taxon>
        <taxon>Actinomycetota</taxon>
        <taxon>Actinomycetes</taxon>
        <taxon>Kitasatosporales</taxon>
        <taxon>Streptomycetaceae</taxon>
        <taxon>Streptomyces</taxon>
        <taxon>Streptomyces albogriseolus group</taxon>
    </lineage>
</organism>